<dbReference type="InterPro" id="IPR050426">
    <property type="entry name" value="Glycosyltransferase_28"/>
</dbReference>
<protein>
    <submittedName>
        <fullName evidence="3">Glycosyltransferase</fullName>
    </submittedName>
</protein>
<dbReference type="Pfam" id="PF06722">
    <property type="entry name" value="EryCIII-like_C"/>
    <property type="match status" value="1"/>
</dbReference>
<dbReference type="Pfam" id="PF03033">
    <property type="entry name" value="Glyco_transf_28"/>
    <property type="match status" value="1"/>
</dbReference>
<dbReference type="RefSeq" id="WP_085075721.1">
    <property type="nucleotide sequence ID" value="NZ_BLKU01000003.1"/>
</dbReference>
<dbReference type="PANTHER" id="PTHR48050:SF13">
    <property type="entry name" value="STEROL 3-BETA-GLUCOSYLTRANSFERASE UGT80A2"/>
    <property type="match status" value="1"/>
</dbReference>
<accession>A0AAX1JHM7</accession>
<dbReference type="KEGG" id="mku:I2456_11540"/>
<dbReference type="AlphaFoldDB" id="A0AAX1JHM7"/>
<feature type="domain" description="Glycosyltransferase family 28 N-terminal" evidence="1">
    <location>
        <begin position="3"/>
        <end position="49"/>
    </location>
</feature>
<proteinExistence type="predicted"/>
<dbReference type="Proteomes" id="UP000663583">
    <property type="component" value="Chromosome"/>
</dbReference>
<evidence type="ECO:0000259" key="1">
    <source>
        <dbReference type="Pfam" id="PF03033"/>
    </source>
</evidence>
<dbReference type="InterPro" id="IPR004276">
    <property type="entry name" value="GlycoTrans_28_N"/>
</dbReference>
<feature type="domain" description="Erythromycin biosynthesis protein CIII-like C-terminal" evidence="2">
    <location>
        <begin position="291"/>
        <end position="394"/>
    </location>
</feature>
<dbReference type="GO" id="GO:0016758">
    <property type="term" value="F:hexosyltransferase activity"/>
    <property type="evidence" value="ECO:0007669"/>
    <property type="project" value="InterPro"/>
</dbReference>
<dbReference type="FunFam" id="3.40.50.2000:FF:000009">
    <property type="entry name" value="Sterol 3-beta-glucosyltransferase UGT80A2"/>
    <property type="match status" value="1"/>
</dbReference>
<dbReference type="SUPFAM" id="SSF53756">
    <property type="entry name" value="UDP-Glycosyltransferase/glycogen phosphorylase"/>
    <property type="match status" value="1"/>
</dbReference>
<dbReference type="InterPro" id="IPR002213">
    <property type="entry name" value="UDP_glucos_trans"/>
</dbReference>
<dbReference type="EMBL" id="CP065047">
    <property type="protein sequence ID" value="QPI40012.1"/>
    <property type="molecule type" value="Genomic_DNA"/>
</dbReference>
<reference evidence="3" key="1">
    <citation type="submission" date="2020-11" db="EMBL/GenBank/DDBJ databases">
        <title>Intraspecies plasmid and genomic variation of Mycobacterium kubicae revealed by the complete genome sequences of two clinical isolates.</title>
        <authorList>
            <person name="Hendrix J.R."/>
            <person name="Epperson L.E."/>
            <person name="Honda J.R."/>
            <person name="Strong M."/>
        </authorList>
    </citation>
    <scope>NUCLEOTIDE SEQUENCE</scope>
    <source>
        <strain evidence="3">JCM 13573</strain>
    </source>
</reference>
<evidence type="ECO:0000313" key="3">
    <source>
        <dbReference type="EMBL" id="QPI40012.1"/>
    </source>
</evidence>
<dbReference type="InterPro" id="IPR010610">
    <property type="entry name" value="EryCIII-like_C"/>
</dbReference>
<dbReference type="PANTHER" id="PTHR48050">
    <property type="entry name" value="STEROL 3-BETA-GLUCOSYLTRANSFERASE"/>
    <property type="match status" value="1"/>
</dbReference>
<dbReference type="CDD" id="cd03784">
    <property type="entry name" value="GT1_Gtf-like"/>
    <property type="match status" value="1"/>
</dbReference>
<sequence length="415" mass="44549">MKFVLATHGTRGDVEPCAAVGMELLRRGHDVCMAVPPNLIGFVEAAGLTGVAYGPDSGIQINQVAAFVHNLTKAQNPFNLAQAGKQLFVEGWAEMGRTLTELADGADLLMTGQTYHGVVANVAEYHHIPIAALHHFPMHVNGQVGLPSVPMPAEVARTVGKASWRLYSYTTKDADRAQRRELGLPPASAPALKRIVDSGAPEIQAYDPALFPGLIEEWNGQRPFVGPLSMQLHTEPNHELEAWIAAGTPPIYFGFGSTPVQSPAETVAMIADVCAELGERALIYSPADQPIVRQPEHVRIVGLIDYSAILPKCRAVVHHGGAGTTAAGLRAGMPTLILWDVADQPIWGAAIQRLKVGSTRRLSRINRKALVKEIRSILAPDYVARARDISAKMANPADAVAKAADLLEETARVRA</sequence>
<organism evidence="3 4">
    <name type="scientific">Mycobacterium kubicae</name>
    <dbReference type="NCBI Taxonomy" id="120959"/>
    <lineage>
        <taxon>Bacteria</taxon>
        <taxon>Bacillati</taxon>
        <taxon>Actinomycetota</taxon>
        <taxon>Actinomycetes</taxon>
        <taxon>Mycobacteriales</taxon>
        <taxon>Mycobacteriaceae</taxon>
        <taxon>Mycobacterium</taxon>
        <taxon>Mycobacterium simiae complex</taxon>
    </lineage>
</organism>
<dbReference type="GO" id="GO:0005975">
    <property type="term" value="P:carbohydrate metabolic process"/>
    <property type="evidence" value="ECO:0007669"/>
    <property type="project" value="InterPro"/>
</dbReference>
<evidence type="ECO:0000313" key="4">
    <source>
        <dbReference type="Proteomes" id="UP000663583"/>
    </source>
</evidence>
<dbReference type="FunFam" id="3.40.50.2000:FF:000170">
    <property type="entry name" value="Probable glycosyltransferase"/>
    <property type="match status" value="1"/>
</dbReference>
<evidence type="ECO:0000259" key="2">
    <source>
        <dbReference type="Pfam" id="PF06722"/>
    </source>
</evidence>
<dbReference type="GO" id="GO:0033072">
    <property type="term" value="P:vancomycin biosynthetic process"/>
    <property type="evidence" value="ECO:0007669"/>
    <property type="project" value="UniProtKB-ARBA"/>
</dbReference>
<gene>
    <name evidence="3" type="ORF">I2456_11540</name>
</gene>
<dbReference type="GO" id="GO:0008194">
    <property type="term" value="F:UDP-glycosyltransferase activity"/>
    <property type="evidence" value="ECO:0007669"/>
    <property type="project" value="InterPro"/>
</dbReference>
<name>A0AAX1JHM7_9MYCO</name>
<dbReference type="Gene3D" id="3.40.50.2000">
    <property type="entry name" value="Glycogen Phosphorylase B"/>
    <property type="match status" value="2"/>
</dbReference>